<proteinExistence type="inferred from homology"/>
<dbReference type="InterPro" id="IPR011008">
    <property type="entry name" value="Dimeric_a/b-barrel"/>
</dbReference>
<dbReference type="Proteomes" id="UP000215483">
    <property type="component" value="Unassembled WGS sequence"/>
</dbReference>
<name>A0A233SNT1_STRDA</name>
<sequence length="140" mass="14986">MKYLVMVQGTQADYDAMAGKPSAHAPAWTEAQLKAMYLYMGAISDDLAESGELVDAEGLAEPARTRLVTRGKDGETVITDGPYGETEALMAGYWVVDCASLDRVTEIAERVTHCPGSEGLTEYPVVIRPVMEGAEDIGAV</sequence>
<organism evidence="3 4">
    <name type="scientific">Streptomyces diastatochromogenes</name>
    <dbReference type="NCBI Taxonomy" id="42236"/>
    <lineage>
        <taxon>Bacteria</taxon>
        <taxon>Bacillati</taxon>
        <taxon>Actinomycetota</taxon>
        <taxon>Actinomycetes</taxon>
        <taxon>Kitasatosporales</taxon>
        <taxon>Streptomycetaceae</taxon>
        <taxon>Streptomyces</taxon>
    </lineage>
</organism>
<dbReference type="InterPro" id="IPR005545">
    <property type="entry name" value="YCII"/>
</dbReference>
<dbReference type="PANTHER" id="PTHR35174:SF3">
    <property type="entry name" value="BLL7171 PROTEIN"/>
    <property type="match status" value="1"/>
</dbReference>
<evidence type="ECO:0000313" key="4">
    <source>
        <dbReference type="Proteomes" id="UP000215483"/>
    </source>
</evidence>
<dbReference type="OrthoDB" id="668782at2"/>
<evidence type="ECO:0000313" key="3">
    <source>
        <dbReference type="EMBL" id="OXY97316.1"/>
    </source>
</evidence>
<accession>A0A233SNT1</accession>
<dbReference type="Pfam" id="PF03795">
    <property type="entry name" value="YCII"/>
    <property type="match status" value="1"/>
</dbReference>
<evidence type="ECO:0000256" key="1">
    <source>
        <dbReference type="ARBA" id="ARBA00007689"/>
    </source>
</evidence>
<feature type="domain" description="YCII-related" evidence="2">
    <location>
        <begin position="1"/>
        <end position="111"/>
    </location>
</feature>
<dbReference type="Gene3D" id="3.30.70.1060">
    <property type="entry name" value="Dimeric alpha+beta barrel"/>
    <property type="match status" value="1"/>
</dbReference>
<reference evidence="3 4" key="1">
    <citation type="submission" date="2016-07" db="EMBL/GenBank/DDBJ databases">
        <title>Draft genome of Streptomyces diastatochromogenes.</title>
        <authorList>
            <person name="Podduturi R."/>
            <person name="Lukassen M.B."/>
            <person name="Clausen N."/>
            <person name="Nielsen J.L."/>
            <person name="Jorgensen N.O."/>
        </authorList>
    </citation>
    <scope>NUCLEOTIDE SEQUENCE [LARGE SCALE GENOMIC DNA]</scope>
    <source>
        <strain evidence="3 4">DSM 40608</strain>
    </source>
</reference>
<dbReference type="EMBL" id="MCGQ01000009">
    <property type="protein sequence ID" value="OXY97316.1"/>
    <property type="molecule type" value="Genomic_DNA"/>
</dbReference>
<comment type="caution">
    <text evidence="3">The sequence shown here is derived from an EMBL/GenBank/DDBJ whole genome shotgun (WGS) entry which is preliminary data.</text>
</comment>
<dbReference type="PANTHER" id="PTHR35174">
    <property type="entry name" value="BLL7171 PROTEIN-RELATED"/>
    <property type="match status" value="1"/>
</dbReference>
<comment type="similarity">
    <text evidence="1">Belongs to the YciI family.</text>
</comment>
<evidence type="ECO:0000259" key="2">
    <source>
        <dbReference type="Pfam" id="PF03795"/>
    </source>
</evidence>
<dbReference type="AlphaFoldDB" id="A0A233SNT1"/>
<dbReference type="SUPFAM" id="SSF54909">
    <property type="entry name" value="Dimeric alpha+beta barrel"/>
    <property type="match status" value="1"/>
</dbReference>
<dbReference type="RefSeq" id="WP_094216179.1">
    <property type="nucleotide sequence ID" value="NZ_MCGQ01000009.1"/>
</dbReference>
<protein>
    <recommendedName>
        <fullName evidence="2">YCII-related domain-containing protein</fullName>
    </recommendedName>
</protein>
<keyword evidence="4" id="KW-1185">Reference proteome</keyword>
<gene>
    <name evidence="3" type="ORF">BEK98_10405</name>
</gene>